<evidence type="ECO:0000313" key="2">
    <source>
        <dbReference type="Proteomes" id="UP000094844"/>
    </source>
</evidence>
<proteinExistence type="predicted"/>
<name>A0A1C6YWC1_HAFAL</name>
<dbReference type="Proteomes" id="UP000094844">
    <property type="component" value="Unassembled WGS sequence"/>
</dbReference>
<sequence>MTQTIQQIVTQRDIKCLLHFTRVENLESIMANGIIPIATTRQNQMPVLSNDAF</sequence>
<protein>
    <submittedName>
        <fullName evidence="1">Uncharacterized protein</fullName>
    </submittedName>
</protein>
<organism evidence="1 2">
    <name type="scientific">Hafnia alvei</name>
    <dbReference type="NCBI Taxonomy" id="569"/>
    <lineage>
        <taxon>Bacteria</taxon>
        <taxon>Pseudomonadati</taxon>
        <taxon>Pseudomonadota</taxon>
        <taxon>Gammaproteobacteria</taxon>
        <taxon>Enterobacterales</taxon>
        <taxon>Hafniaceae</taxon>
        <taxon>Hafnia</taxon>
    </lineage>
</organism>
<reference evidence="1 2" key="1">
    <citation type="submission" date="2016-09" db="EMBL/GenBank/DDBJ databases">
        <authorList>
            <person name="Capua I."/>
            <person name="De Benedictis P."/>
            <person name="Joannis T."/>
            <person name="Lombin L.H."/>
            <person name="Cattoli G."/>
        </authorList>
    </citation>
    <scope>NUCLEOTIDE SEQUENCE [LARGE SCALE GENOMIC DNA]</scope>
    <source>
        <strain evidence="1 2">GB001</strain>
    </source>
</reference>
<dbReference type="RefSeq" id="WP_168780333.1">
    <property type="nucleotide sequence ID" value="NZ_FMIQ01000006.1"/>
</dbReference>
<dbReference type="AlphaFoldDB" id="A0A1C6YWC1"/>
<dbReference type="EMBL" id="FMIQ01000006">
    <property type="protein sequence ID" value="SCM51153.1"/>
    <property type="molecule type" value="Genomic_DNA"/>
</dbReference>
<evidence type="ECO:0000313" key="1">
    <source>
        <dbReference type="EMBL" id="SCM51153.1"/>
    </source>
</evidence>
<gene>
    <name evidence="1" type="ORF">BN1044_00608</name>
</gene>
<accession>A0A1C6YWC1</accession>